<accession>A0A4Q5AFT7</accession>
<dbReference type="RefSeq" id="WP_129853117.1">
    <property type="nucleotide sequence ID" value="NZ_RYUQ01000001.1"/>
</dbReference>
<dbReference type="InterPro" id="IPR036390">
    <property type="entry name" value="WH_DNA-bd_sf"/>
</dbReference>
<reference evidence="6 7" key="1">
    <citation type="submission" date="2018-12" db="EMBL/GenBank/DDBJ databases">
        <title>Unveiling genomic diversity among members of the Bifidobacterium pseudolongum species, a widely distributed gut commensal of the animal kingdom.</title>
        <authorList>
            <person name="Lugli G.A."/>
            <person name="Duranti S."/>
            <person name="Albert K."/>
            <person name="Mancabelli L."/>
            <person name="Napoli S."/>
            <person name="Viappiani A."/>
            <person name="Anzalone R."/>
            <person name="Longhi G."/>
            <person name="Milani C."/>
            <person name="Turroni F."/>
            <person name="Alessandri G."/>
            <person name="Sela D.A."/>
            <person name="Van Sinderen D."/>
            <person name="Ventura M."/>
        </authorList>
    </citation>
    <scope>NUCLEOTIDE SEQUENCE [LARGE SCALE GENOMIC DNA]</scope>
    <source>
        <strain evidence="6 7">2032B</strain>
    </source>
</reference>
<evidence type="ECO:0000259" key="5">
    <source>
        <dbReference type="PROSITE" id="PS50931"/>
    </source>
</evidence>
<dbReference type="PROSITE" id="PS50931">
    <property type="entry name" value="HTH_LYSR"/>
    <property type="match status" value="1"/>
</dbReference>
<dbReference type="SUPFAM" id="SSF46785">
    <property type="entry name" value="Winged helix' DNA-binding domain"/>
    <property type="match status" value="1"/>
</dbReference>
<comment type="caution">
    <text evidence="6">The sequence shown here is derived from an EMBL/GenBank/DDBJ whole genome shotgun (WGS) entry which is preliminary data.</text>
</comment>
<keyword evidence="2" id="KW-0805">Transcription regulation</keyword>
<keyword evidence="4" id="KW-0804">Transcription</keyword>
<evidence type="ECO:0000256" key="3">
    <source>
        <dbReference type="ARBA" id="ARBA00023125"/>
    </source>
</evidence>
<organism evidence="6 7">
    <name type="scientific">Bifidobacterium pseudolongum subsp. globosum</name>
    <dbReference type="NCBI Taxonomy" id="1690"/>
    <lineage>
        <taxon>Bacteria</taxon>
        <taxon>Bacillati</taxon>
        <taxon>Actinomycetota</taxon>
        <taxon>Actinomycetes</taxon>
        <taxon>Bifidobacteriales</taxon>
        <taxon>Bifidobacteriaceae</taxon>
        <taxon>Bifidobacterium</taxon>
    </lineage>
</organism>
<dbReference type="Pfam" id="PF00126">
    <property type="entry name" value="HTH_1"/>
    <property type="match status" value="1"/>
</dbReference>
<dbReference type="PANTHER" id="PTHR30346">
    <property type="entry name" value="TRANSCRIPTIONAL DUAL REGULATOR HCAR-RELATED"/>
    <property type="match status" value="1"/>
</dbReference>
<name>A0A4Q5AFT7_9BIFI</name>
<evidence type="ECO:0000256" key="2">
    <source>
        <dbReference type="ARBA" id="ARBA00023015"/>
    </source>
</evidence>
<dbReference type="InterPro" id="IPR000847">
    <property type="entry name" value="LysR_HTH_N"/>
</dbReference>
<dbReference type="PANTHER" id="PTHR30346:SF0">
    <property type="entry name" value="HCA OPERON TRANSCRIPTIONAL ACTIVATOR HCAR"/>
    <property type="match status" value="1"/>
</dbReference>
<dbReference type="EMBL" id="RYUQ01000001">
    <property type="protein sequence ID" value="RYQ27043.1"/>
    <property type="molecule type" value="Genomic_DNA"/>
</dbReference>
<evidence type="ECO:0000256" key="1">
    <source>
        <dbReference type="ARBA" id="ARBA00009437"/>
    </source>
</evidence>
<gene>
    <name evidence="6" type="ORF">PG2032B_0087</name>
</gene>
<sequence length="296" mass="33563">MTDFEELRQLVAFQRFGTLSAAADELHITQPTMTRAMRRLEREVGVPLFDRSAKNRLALTPAGELAAEEAKKLLEAYAVFLEKIRNEVNLHNKIVVASVAPGPLCFLEHIAESNADWRKAITIHGELINPDTALDELVQRKSTMVITDREIDDPRVDSLYLGKEFLGVAIDNFTPIAQRSSVTFADLAGLSFAVVHDIGPWKGLVEAHIPNAQFLYQQDLAALEQISRYSTFPFFYSNLTRRLRLTDERFMTHTRTPIAIDDPANRIDFYATFLHSNRRVTLPIQQHLAQHWPQAA</sequence>
<dbReference type="GO" id="GO:0032993">
    <property type="term" value="C:protein-DNA complex"/>
    <property type="evidence" value="ECO:0007669"/>
    <property type="project" value="TreeGrafter"/>
</dbReference>
<evidence type="ECO:0000256" key="4">
    <source>
        <dbReference type="ARBA" id="ARBA00023163"/>
    </source>
</evidence>
<proteinExistence type="inferred from homology"/>
<dbReference type="AlphaFoldDB" id="A0A4Q5AFT7"/>
<dbReference type="Proteomes" id="UP000292535">
    <property type="component" value="Unassembled WGS sequence"/>
</dbReference>
<dbReference type="GO" id="GO:0003677">
    <property type="term" value="F:DNA binding"/>
    <property type="evidence" value="ECO:0007669"/>
    <property type="project" value="UniProtKB-KW"/>
</dbReference>
<evidence type="ECO:0000313" key="7">
    <source>
        <dbReference type="Proteomes" id="UP000292535"/>
    </source>
</evidence>
<keyword evidence="3" id="KW-0238">DNA-binding</keyword>
<feature type="domain" description="HTH lysR-type" evidence="5">
    <location>
        <begin position="1"/>
        <end position="60"/>
    </location>
</feature>
<comment type="similarity">
    <text evidence="1">Belongs to the LysR transcriptional regulatory family.</text>
</comment>
<dbReference type="InterPro" id="IPR036388">
    <property type="entry name" value="WH-like_DNA-bd_sf"/>
</dbReference>
<protein>
    <submittedName>
        <fullName evidence="6">Transcriptional regulator</fullName>
    </submittedName>
</protein>
<evidence type="ECO:0000313" key="6">
    <source>
        <dbReference type="EMBL" id="RYQ27043.1"/>
    </source>
</evidence>
<dbReference type="PRINTS" id="PR00039">
    <property type="entry name" value="HTHLYSR"/>
</dbReference>
<dbReference type="GO" id="GO:0003700">
    <property type="term" value="F:DNA-binding transcription factor activity"/>
    <property type="evidence" value="ECO:0007669"/>
    <property type="project" value="InterPro"/>
</dbReference>
<dbReference type="Gene3D" id="1.10.10.10">
    <property type="entry name" value="Winged helix-like DNA-binding domain superfamily/Winged helix DNA-binding domain"/>
    <property type="match status" value="1"/>
</dbReference>